<feature type="domain" description="Guanylate cyclase" evidence="7">
    <location>
        <begin position="1558"/>
        <end position="1684"/>
    </location>
</feature>
<dbReference type="PROSITE" id="PS50125">
    <property type="entry name" value="GUANYLATE_CYCLASE_2"/>
    <property type="match status" value="1"/>
</dbReference>
<dbReference type="InterPro" id="IPR019734">
    <property type="entry name" value="TPR_rpt"/>
</dbReference>
<dbReference type="Pfam" id="PF00042">
    <property type="entry name" value="Globin"/>
    <property type="match status" value="1"/>
</dbReference>
<dbReference type="InterPro" id="IPR053159">
    <property type="entry name" value="Hybrid_Histidine_Kinase"/>
</dbReference>
<dbReference type="CDD" id="cd14014">
    <property type="entry name" value="STKc_PknB_like"/>
    <property type="match status" value="1"/>
</dbReference>
<dbReference type="SUPFAM" id="SSF56112">
    <property type="entry name" value="Protein kinase-like (PK-like)"/>
    <property type="match status" value="1"/>
</dbReference>
<evidence type="ECO:0000259" key="7">
    <source>
        <dbReference type="PROSITE" id="PS50125"/>
    </source>
</evidence>
<dbReference type="InterPro" id="IPR011009">
    <property type="entry name" value="Kinase-like_dom_sf"/>
</dbReference>
<dbReference type="InterPro" id="IPR041664">
    <property type="entry name" value="AAA_16"/>
</dbReference>
<accession>A0ABZ2UNE5</accession>
<dbReference type="InterPro" id="IPR012292">
    <property type="entry name" value="Globin/Proto"/>
</dbReference>
<dbReference type="SUPFAM" id="SSF48452">
    <property type="entry name" value="TPR-like"/>
    <property type="match status" value="1"/>
</dbReference>
<gene>
    <name evidence="8" type="ORF">WJM97_14015</name>
</gene>
<sequence length="1927" mass="218633">MFSLPGIVVRTQICESAASLVYRAIREDSHQPIIIKLLKQEYPTPEELSRYRTEYQITKSLNLSGVVKVYELQKYKNSLVMLLEDFGGDSLQFLNQQQRFNLQDFLQIAIAITESLAQIHAVNIIHKDINPSNIVFNPVTKELKIIDFGISTQLTRENPTITDPNILEGTIAYISPEQTGRMNRSLDYRTDFYSLGVTFYELLTNQLPFLTTDALELVHYHIAKQPLTPSEINPDIPPMLSAIVMKLIAKTAEERYQSALGIKADLENCLNQLSTHNYIANFQIGSQDIYDKFQIPQKLYGREKEIKILLDAFTRISVKSSEVMLVIGYSGIGKSALVQELYKPITQKRGYFISGKFDQYQRNIPYSAIVNAFKQLIKQLLTKSAAELQQCKQKILTALGVNSAVIIDVIPELELIIGEQPPVLELGAVENANRFNLVFQNFIKVFTTPSHPLVIFLDDLQWADGASLKLMQILLNTDISGLLLICAYRENEVDASHPLMLALDSMTKNGVIVNSILLSPLDLNTVVKIIEDTLKYWGEEVLPLANLLHLKTGGNPFFLNEFFKSLYTEELLRFNLLTQKWEWDLEQIQVRDFTDNVVELMINKIKTLPENSQDVLKLASCIGNQFDTEQLALIANQDWQKIAHDLYLCVSSGFLVNIGNNKNLELAHVNREFAYEFVTNTEFTVAEYKFTHDRIQQAAYLLIPESERADIHYRIGKIFLKNTQNYQHEELIFTIINQINFGVHLITEQSEKDELAQLNLIAGKKAKTSVAYQPALNYLEIGIDLLGTISWQRKYNLSLYLHEEAAEVAYLNGDFEKMTVHVNNVHQYAKTVLEKIKVTNVKILALISQSKLNESINIGLDILDELGFKLPRNPNYFHIFAGFLATKISLFSKDFDYLANLPLITDKYKIAALSILLNISFSAYIVAPNLLAIIVFKQITISSRYGYSIDSTRVFATYGLILCGIFHQIELGYQFGQLSLNLIDKFNAHEFAAKSFYTVNVFINHWKKPLREIIPSLIETYKVGLETGDLVFAAYGVLVYCCYSFLAGYELSDLKLKIELYSETITRLKQTEALYQLKSFHQAIINLLGENENPCKLMGSVYDADVILPEIIKAQDHSSVFDLYFYQQILCYIFGEYGESLENAELARKYINSMTSTGLIPHFYFYDSLARCQLYSVVDVKLQKKYLAQIKANQKKMQIWAHHAPANYLHKFYLVEAEKYRIFNQSDLAIENYSQAINLAKEHEYIHECAIAYELAGRFFLANKQDLIAKTYLQEAHYYYKLWGANAKVKDLENKFSQFFIDKIRGEQNINKVHISNTISVTSNSHSSNLDLATFIKASQAISREIMLDKLLATLMKIVIENAGAQKGYLILENQGKLLIEAKGAVDSDQVKILQSLDVDTCGKVSTAIINYVVRTQETVVLNNASLEGGFTQDIYIQNHQPKSILCLPLINQGKLIAIVYLENNLIIGAFNAQRVEVIKLVTSSAAISLENAKLYQEMRENESRLAQLNQDLEKSLQSELEITSAASRFVPNQFLSFLGYNSLSEVKLGDSVQLEMSVLFSDIRNFTTLSEKMNPQDAFLFINSYLSRMEPIITENQGFIDKYIGDAIMALFSGEADNAVKAGIAMLKTLDLYNQDGLRYGFEAINIGIGIHTGSLMLGTVGGQNRMDGTVISDAVNLASRIEGLTKIYHVYLLITEKTYQKLVNIHDYNIRILDKVQVKGKTELITVYEVFDADVPAVKQGKLNSQSLFEEAVFLYHQGDFTQALNLFVRCLEICPVDEVANIYSQRCQEKQARVKIDVLSRSLELTKIKGDFGKTFYDVLFTDYPQIQVLFANSDMLQQQDKLCHSLEIIVENLNNPRNFTSFLKGLGAIHVKYGVLPEHYPIVGNTIIKAFKVHLGTDWNADFEAAWLDAYAAIQSLMLIGAE</sequence>
<feature type="domain" description="Globin" evidence="5">
    <location>
        <begin position="1789"/>
        <end position="1927"/>
    </location>
</feature>
<feature type="coiled-coil region" evidence="3">
    <location>
        <begin position="1492"/>
        <end position="1519"/>
    </location>
</feature>
<evidence type="ECO:0000259" key="5">
    <source>
        <dbReference type="PROSITE" id="PS01033"/>
    </source>
</evidence>
<feature type="transmembrane region" description="Helical" evidence="4">
    <location>
        <begin position="910"/>
        <end position="936"/>
    </location>
</feature>
<keyword evidence="4" id="KW-0812">Transmembrane</keyword>
<evidence type="ECO:0000256" key="1">
    <source>
        <dbReference type="ARBA" id="ARBA00004167"/>
    </source>
</evidence>
<reference evidence="8 9" key="1">
    <citation type="submission" date="2024-04" db="EMBL/GenBank/DDBJ databases">
        <title>Okeanomitos corallinicola gen. &amp; sp. nov. (Nostocales, Cyanobacteria), a new toxic marine heterocyst-forming cyanobacterium from a coral reef.</title>
        <authorList>
            <person name="Li H."/>
            <person name="Li R."/>
            <person name="Kang J."/>
            <person name="Hii K.S."/>
            <person name="Mohamed H.F."/>
            <person name="Xu X."/>
            <person name="Luo Z."/>
        </authorList>
    </citation>
    <scope>NUCLEOTIDE SEQUENCE [LARGE SCALE GENOMIC DNA]</scope>
    <source>
        <strain evidence="8 9">TIOX110</strain>
    </source>
</reference>
<dbReference type="Gene3D" id="3.30.200.20">
    <property type="entry name" value="Phosphorylase Kinase, domain 1"/>
    <property type="match status" value="1"/>
</dbReference>
<evidence type="ECO:0000313" key="9">
    <source>
        <dbReference type="Proteomes" id="UP001483337"/>
    </source>
</evidence>
<dbReference type="Gene3D" id="3.30.450.40">
    <property type="match status" value="1"/>
</dbReference>
<dbReference type="InterPro" id="IPR001054">
    <property type="entry name" value="A/G_cyclase"/>
</dbReference>
<keyword evidence="4" id="KW-1133">Transmembrane helix</keyword>
<dbReference type="Pfam" id="PF00211">
    <property type="entry name" value="Guanylate_cyc"/>
    <property type="match status" value="1"/>
</dbReference>
<dbReference type="EMBL" id="CP150886">
    <property type="protein sequence ID" value="WZB86512.1"/>
    <property type="molecule type" value="Genomic_DNA"/>
</dbReference>
<dbReference type="Gene3D" id="3.40.50.300">
    <property type="entry name" value="P-loop containing nucleotide triphosphate hydrolases"/>
    <property type="match status" value="1"/>
</dbReference>
<keyword evidence="9" id="KW-1185">Reference proteome</keyword>
<dbReference type="Gene3D" id="1.10.490.10">
    <property type="entry name" value="Globins"/>
    <property type="match status" value="1"/>
</dbReference>
<evidence type="ECO:0000313" key="8">
    <source>
        <dbReference type="EMBL" id="WZB86512.1"/>
    </source>
</evidence>
<dbReference type="Pfam" id="PF01590">
    <property type="entry name" value="GAF"/>
    <property type="match status" value="1"/>
</dbReference>
<dbReference type="Pfam" id="PF00069">
    <property type="entry name" value="Pkinase"/>
    <property type="match status" value="1"/>
</dbReference>
<dbReference type="PANTHER" id="PTHR43642:SF1">
    <property type="entry name" value="HYBRID SIGNAL TRANSDUCTION HISTIDINE KINASE G"/>
    <property type="match status" value="1"/>
</dbReference>
<proteinExistence type="predicted"/>
<dbReference type="InterPro" id="IPR009050">
    <property type="entry name" value="Globin-like_sf"/>
</dbReference>
<dbReference type="InterPro" id="IPR027417">
    <property type="entry name" value="P-loop_NTPase"/>
</dbReference>
<dbReference type="Gene3D" id="3.30.70.1230">
    <property type="entry name" value="Nucleotide cyclase"/>
    <property type="match status" value="1"/>
</dbReference>
<feature type="repeat" description="TPR" evidence="2">
    <location>
        <begin position="1747"/>
        <end position="1780"/>
    </location>
</feature>
<dbReference type="InterPro" id="IPR029787">
    <property type="entry name" value="Nucleotide_cyclase"/>
</dbReference>
<protein>
    <submittedName>
        <fullName evidence="8">AAA family ATPase</fullName>
    </submittedName>
</protein>
<dbReference type="SMART" id="SM00028">
    <property type="entry name" value="TPR"/>
    <property type="match status" value="2"/>
</dbReference>
<dbReference type="Pfam" id="PF13191">
    <property type="entry name" value="AAA_16"/>
    <property type="match status" value="1"/>
</dbReference>
<keyword evidence="3" id="KW-0175">Coiled coil</keyword>
<dbReference type="SMART" id="SM00044">
    <property type="entry name" value="CYCc"/>
    <property type="match status" value="1"/>
</dbReference>
<dbReference type="SUPFAM" id="SSF46458">
    <property type="entry name" value="Globin-like"/>
    <property type="match status" value="1"/>
</dbReference>
<dbReference type="PANTHER" id="PTHR43642">
    <property type="entry name" value="HYBRID SIGNAL TRANSDUCTION HISTIDINE KINASE G"/>
    <property type="match status" value="1"/>
</dbReference>
<dbReference type="CDD" id="cd07302">
    <property type="entry name" value="CHD"/>
    <property type="match status" value="1"/>
</dbReference>
<dbReference type="PROSITE" id="PS01033">
    <property type="entry name" value="GLOBIN"/>
    <property type="match status" value="1"/>
</dbReference>
<dbReference type="SUPFAM" id="SSF52540">
    <property type="entry name" value="P-loop containing nucleoside triphosphate hydrolases"/>
    <property type="match status" value="1"/>
</dbReference>
<dbReference type="PROSITE" id="PS50011">
    <property type="entry name" value="PROTEIN_KINASE_DOM"/>
    <property type="match status" value="1"/>
</dbReference>
<organism evidence="8 9">
    <name type="scientific">Okeanomitos corallinicola TIOX110</name>
    <dbReference type="NCBI Taxonomy" id="3133117"/>
    <lineage>
        <taxon>Bacteria</taxon>
        <taxon>Bacillati</taxon>
        <taxon>Cyanobacteriota</taxon>
        <taxon>Cyanophyceae</taxon>
        <taxon>Nostocales</taxon>
        <taxon>Aphanizomenonaceae</taxon>
        <taxon>Okeanomitos</taxon>
    </lineage>
</organism>
<dbReference type="PROSITE" id="PS50005">
    <property type="entry name" value="TPR"/>
    <property type="match status" value="1"/>
</dbReference>
<dbReference type="SUPFAM" id="SSF55073">
    <property type="entry name" value="Nucleotide cyclase"/>
    <property type="match status" value="1"/>
</dbReference>
<evidence type="ECO:0000256" key="4">
    <source>
        <dbReference type="SAM" id="Phobius"/>
    </source>
</evidence>
<dbReference type="Gene3D" id="1.10.510.10">
    <property type="entry name" value="Transferase(Phosphotransferase) domain 1"/>
    <property type="match status" value="1"/>
</dbReference>
<dbReference type="InterPro" id="IPR000971">
    <property type="entry name" value="Globin"/>
</dbReference>
<evidence type="ECO:0000259" key="6">
    <source>
        <dbReference type="PROSITE" id="PS50011"/>
    </source>
</evidence>
<dbReference type="InterPro" id="IPR011990">
    <property type="entry name" value="TPR-like_helical_dom_sf"/>
</dbReference>
<name>A0ABZ2UNE5_9CYAN</name>
<keyword evidence="2" id="KW-0802">TPR repeat</keyword>
<dbReference type="InterPro" id="IPR000719">
    <property type="entry name" value="Prot_kinase_dom"/>
</dbReference>
<keyword evidence="4" id="KW-0472">Membrane</keyword>
<dbReference type="RefSeq" id="WP_353929426.1">
    <property type="nucleotide sequence ID" value="NZ_CP150886.1"/>
</dbReference>
<evidence type="ECO:0000256" key="2">
    <source>
        <dbReference type="PROSITE-ProRule" id="PRU00339"/>
    </source>
</evidence>
<evidence type="ECO:0000256" key="3">
    <source>
        <dbReference type="SAM" id="Coils"/>
    </source>
</evidence>
<dbReference type="SMART" id="SM00065">
    <property type="entry name" value="GAF"/>
    <property type="match status" value="1"/>
</dbReference>
<dbReference type="InterPro" id="IPR029016">
    <property type="entry name" value="GAF-like_dom_sf"/>
</dbReference>
<feature type="domain" description="Protein kinase" evidence="6">
    <location>
        <begin position="7"/>
        <end position="279"/>
    </location>
</feature>
<dbReference type="SUPFAM" id="SSF55781">
    <property type="entry name" value="GAF domain-like"/>
    <property type="match status" value="1"/>
</dbReference>
<comment type="subcellular location">
    <subcellularLocation>
        <location evidence="1">Membrane</location>
        <topology evidence="1">Single-pass membrane protein</topology>
    </subcellularLocation>
</comment>
<dbReference type="Proteomes" id="UP001483337">
    <property type="component" value="Chromosome"/>
</dbReference>
<dbReference type="InterPro" id="IPR003018">
    <property type="entry name" value="GAF"/>
</dbReference>